<gene>
    <name evidence="15" type="ordered locus">MCE_05950</name>
</gene>
<dbReference type="EMBL" id="CP003334">
    <property type="protein sequence ID" value="AFC70032.1"/>
    <property type="molecule type" value="Genomic_DNA"/>
</dbReference>
<dbReference type="PRINTS" id="PR00906">
    <property type="entry name" value="SECA"/>
</dbReference>
<evidence type="ECO:0000256" key="2">
    <source>
        <dbReference type="ARBA" id="ARBA00022475"/>
    </source>
</evidence>
<feature type="coiled-coil region" evidence="11">
    <location>
        <begin position="261"/>
        <end position="295"/>
    </location>
</feature>
<evidence type="ECO:0000256" key="9">
    <source>
        <dbReference type="ARBA" id="ARBA00023010"/>
    </source>
</evidence>
<dbReference type="InterPro" id="IPR001650">
    <property type="entry name" value="Helicase_C-like"/>
</dbReference>
<proteinExistence type="predicted"/>
<keyword evidence="8" id="KW-1278">Translocase</keyword>
<evidence type="ECO:0000313" key="16">
    <source>
        <dbReference type="Proteomes" id="UP000008005"/>
    </source>
</evidence>
<dbReference type="InterPro" id="IPR000185">
    <property type="entry name" value="SecA"/>
</dbReference>
<dbReference type="GO" id="GO:0006605">
    <property type="term" value="P:protein targeting"/>
    <property type="evidence" value="ECO:0007669"/>
    <property type="project" value="InterPro"/>
</dbReference>
<evidence type="ECO:0000259" key="14">
    <source>
        <dbReference type="PROSITE" id="PS51196"/>
    </source>
</evidence>
<dbReference type="RefSeq" id="WP_014392546.1">
    <property type="nucleotide sequence ID" value="NC_017028.1"/>
</dbReference>
<keyword evidence="5" id="KW-0547">Nucleotide-binding</keyword>
<dbReference type="PANTHER" id="PTHR30612">
    <property type="entry name" value="SECA INNER MEMBRANE COMPONENT OF SEC PROTEIN SECRETION SYSTEM"/>
    <property type="match status" value="1"/>
</dbReference>
<keyword evidence="1" id="KW-0813">Transport</keyword>
<evidence type="ECO:0000313" key="15">
    <source>
        <dbReference type="EMBL" id="AFC70032.1"/>
    </source>
</evidence>
<evidence type="ECO:0000256" key="7">
    <source>
        <dbReference type="ARBA" id="ARBA00022927"/>
    </source>
</evidence>
<organism evidence="15 16">
    <name type="scientific">Rickettsia amblyommatis (strain GAT-30V)</name>
    <name type="common">Rickettsia amblyommii</name>
    <dbReference type="NCBI Taxonomy" id="1105111"/>
    <lineage>
        <taxon>Bacteria</taxon>
        <taxon>Pseudomonadati</taxon>
        <taxon>Pseudomonadota</taxon>
        <taxon>Alphaproteobacteria</taxon>
        <taxon>Rickettsiales</taxon>
        <taxon>Rickettsiaceae</taxon>
        <taxon>Rickettsieae</taxon>
        <taxon>Rickettsia</taxon>
        <taxon>spotted fever group</taxon>
    </lineage>
</organism>
<dbReference type="GO" id="GO:0016020">
    <property type="term" value="C:membrane"/>
    <property type="evidence" value="ECO:0007669"/>
    <property type="project" value="InterPro"/>
</dbReference>
<feature type="region of interest" description="Disordered" evidence="12">
    <location>
        <begin position="1843"/>
        <end position="1871"/>
    </location>
</feature>
<dbReference type="Pfam" id="PF07517">
    <property type="entry name" value="SecA_DEAD"/>
    <property type="match status" value="1"/>
</dbReference>
<keyword evidence="3" id="KW-0963">Cytoplasm</keyword>
<keyword evidence="11" id="KW-0175">Coiled coil</keyword>
<keyword evidence="10" id="KW-0472">Membrane</keyword>
<feature type="domain" description="SecA family profile" evidence="14">
    <location>
        <begin position="387"/>
        <end position="1016"/>
    </location>
</feature>
<protein>
    <submittedName>
        <fullName evidence="15">Preprotein translocase SecA subunit-like protein</fullName>
    </submittedName>
</protein>
<dbReference type="SMART" id="SM00957">
    <property type="entry name" value="SecA_DEAD"/>
    <property type="match status" value="1"/>
</dbReference>
<dbReference type="PROSITE" id="PS51194">
    <property type="entry name" value="HELICASE_CTER"/>
    <property type="match status" value="1"/>
</dbReference>
<sequence>MKRNLARNINKDNKKVNEQIAEASVKVSDVGNKLLIGDALTLENINELGQRIAEQQEYDKNQLIVCDITALNERLELHKDDNINEKPIFIICHSKHNVRATFCIVKQLDKTICLYQDFSNIQIPENIKNILAQYFDKDIEFKIHAKIAEIKNQKDEDILSLTTLKTMMVYLKSDNKKDFIEGFANPKKTFFGWFKNGITSLKKELFSLVEEGYYKIIASDIDQLSRETEFKKAIKELINNIPLIEEVDNFKSYQLLLKEFVEMEENEIDTDTVKIKELETKLEEAREKAFSKTKALKIGVSKNKEGNQQLDIVKNFPTQMDKFTKIFEPLTNSTVDEKLDKALEEISSKLDLEYDKLKGFFRVTEEKKQDDNYNTSSVRNIEDVISVLPKAKSYDTNLINTNKPFEKLLSEIGEESDVLNIKSSKEGYNKVKEFYELWENKEALEINQWAVSKKGQLADTEIYEALAIMDRANELVTGGHKLRDTQILAILTFLQQKDKGQLSQIQTGEGKTTIVSILAAIKALQGGAVDVITSNPVLASDGIKDKKLFYDLLNLNATTNNLDENYKSGERECYKSDIVYGSISNFQFDYLKDSFLGLGTRAGRAFESIILDEVDSMIIDNASHIAKLSGPLAGMESLKYVYIKIWQALYKAEEKIVEEFQKELKRKAQELQELPDSEEAQLLYEQFKNELQDSIIPKIKDYIKSSNPTKIDIIPSHIQEYADNSLDRWINSAIDAKFNYHEDEQYIIRSKDGEEIIQPVDYANTGITLKNTIWQYGLHQFLQLKHNLHLTSESLTSCFISNLSYINKYGKKIFGLTGTLGSTAEQELLSSIYNVGYAKIPTYKEKKFIEIDGEVVDDEIFSKKVADDTIAEIKSGRSSLIICETIKDAKTIQEILKSKNQDIIIRTFFDEENAHITKEEIKPGEVVIATNIAGRGTDFKTSVELENNGGLHVCVAFLPCNKRVEDQAFGRTARQGNNGTAKLMIKKSAVEKLGINSYSFTDIKLVRDLREEDRIAQIKEIKILELKFQDRLFELFSDLYRKLKREGQSKGEYKYVLDDLKEFWAFWLEKQNFKGLELANKSPEEEFRNFESEACKTISGEIKFNPYYSIQQAEHFISNEELDKAEQALNHAIVISKNPEILHSAYIKLFEIAIEKGRVFIEKCQKAVGDVFVIPAIGKPDGGYKENAKKYLEQAKAALKKELDYIENLFKTEEFTNILKSDDNNESRNLFIKHIVSKQQALNLNMQHADSLVQQIDNHKGGISIGGRVSDYFANLKPQNDHEEKIKDTIANSELSELAAVGTNTTYTLREVHDVCPEIAQGAQIQIGGGIALLATGFCFPPALPITSAIGGTMITEGVCDVAIELINKNSDGKFHKEAYIKGKVISYGVSILTMGISAAMQCPKILNTAKKACRWISETLRKCPFLQTACEFLATKFDKLGNWFEKMETIAKFSNMSKVEKLKYVQDLEKSKDLTQLKYLGENIKQIQDLMKELKEVGRLTELTHFEKCISTLQQVAISTVKNVTTRTVENAIMGKVVTPALSSLMSGLKPTIKKHVDKSIRENIDQEKLKSSSYEDMQNIIKEIRESIDYETVMGIFKDAVLGITKYCSNWQVQLGALAVDQYISWKEVYNYAKDLCKKINDKLKSTGKSINQNIDELINQLIEQLSEEMYSQVVSTTTKTCKDVYLVGKSAYTNYKQEKQEEAKCLEVNKDFKEGGLAGQEQAKALSDVIKRPVHIYEESGNIIVIGEQYLGTPIKVSYFPADEHNPTGHYVPYGKNENWSSSNGKNNCLFDAVGSQIGKDSSELRTQTIQRIESDATSYIVSNVLGVFGTELLLKGGTPRQYEEDNTSSDAGEILDGSQYKPSQSQVDVAKNKNIKLAKGHPRAHALSNSLNIIPAEEDFDSEDKISCAENITKVTQSTKTAFISRKQQDSIANEVLKMSESRDAIERLNQGELEVVVSVPTSRLEKNKDPMMYKVSEGNVKQLQQAKGIKIILGHHEGKQDDPDVYPHIKTMYPTNKEPPSGLQGIDPMSSNIGWICSYFGEYTIKAIEEILKLRINNVSLEDVNIVRGYILQENCNNLQRMIADLIQTKSKITLAPLNLYNKHAVGVICIKDQGNNLQLYYLDSSNEHIPETLKQMFIDNSLQIIQLPTKQQSYANCGPELIENFILYLTGDRASEDKAIELHSKLVENELLEKGDLKSYLLFGQSTELLGGISSGTVPEFA</sequence>
<feature type="domain" description="Helicase C-terminal" evidence="13">
    <location>
        <begin position="865"/>
        <end position="1029"/>
    </location>
</feature>
<reference evidence="16" key="1">
    <citation type="submission" date="2012-02" db="EMBL/GenBank/DDBJ databases">
        <title>Complete genome sequence of Candidatus Rickettsia amblyommii strain GAT-30V.</title>
        <authorList>
            <person name="Johnson S.L."/>
            <person name="Munk A.C."/>
            <person name="Han S."/>
            <person name="Bruce D.C."/>
            <person name="Dasch G.A."/>
        </authorList>
    </citation>
    <scope>NUCLEOTIDE SEQUENCE [LARGE SCALE GENOMIC DNA]</scope>
    <source>
        <strain evidence="16">GAT-30V</strain>
    </source>
</reference>
<dbReference type="SUPFAM" id="SSF52540">
    <property type="entry name" value="P-loop containing nucleoside triphosphate hydrolases"/>
    <property type="match status" value="2"/>
</dbReference>
<dbReference type="GO" id="GO:0017038">
    <property type="term" value="P:protein import"/>
    <property type="evidence" value="ECO:0007669"/>
    <property type="project" value="InterPro"/>
</dbReference>
<dbReference type="GO" id="GO:0006886">
    <property type="term" value="P:intracellular protein transport"/>
    <property type="evidence" value="ECO:0007669"/>
    <property type="project" value="InterPro"/>
</dbReference>
<evidence type="ECO:0000256" key="4">
    <source>
        <dbReference type="ARBA" id="ARBA00022519"/>
    </source>
</evidence>
<keyword evidence="7" id="KW-0653">Protein transport</keyword>
<dbReference type="PROSITE" id="PS51196">
    <property type="entry name" value="SECA_MOTOR_DEAD"/>
    <property type="match status" value="1"/>
</dbReference>
<dbReference type="InterPro" id="IPR027417">
    <property type="entry name" value="P-loop_NTPase"/>
</dbReference>
<keyword evidence="2" id="KW-1003">Cell membrane</keyword>
<dbReference type="HOGENOM" id="CLU_230973_0_0_5"/>
<keyword evidence="4" id="KW-0997">Cell inner membrane</keyword>
<evidence type="ECO:0000256" key="10">
    <source>
        <dbReference type="ARBA" id="ARBA00023136"/>
    </source>
</evidence>
<dbReference type="SUPFAM" id="SSF81767">
    <property type="entry name" value="Pre-protein crosslinking domain of SecA"/>
    <property type="match status" value="1"/>
</dbReference>
<dbReference type="Pfam" id="PF21090">
    <property type="entry name" value="P-loop_SecA"/>
    <property type="match status" value="1"/>
</dbReference>
<dbReference type="Proteomes" id="UP000008005">
    <property type="component" value="Chromosome"/>
</dbReference>
<evidence type="ECO:0000256" key="1">
    <source>
        <dbReference type="ARBA" id="ARBA00022448"/>
    </source>
</evidence>
<keyword evidence="9" id="KW-0811">Translocation</keyword>
<dbReference type="InterPro" id="IPR036670">
    <property type="entry name" value="SecA_X-link_sf"/>
</dbReference>
<keyword evidence="6" id="KW-0067">ATP-binding</keyword>
<accession>H8K2J0</accession>
<reference evidence="15 16" key="2">
    <citation type="journal article" date="2016" name="Int. J. Syst. Evol. Microbiol.">
        <title>Rickettsia amblyommatis sp. nov., a spotted fever group Rickettsia associated with multiple species of Amblyomma ticks in North, Central and South America.</title>
        <authorList>
            <person name="Karpathy S.E."/>
            <person name="Slater K.S."/>
            <person name="Goldsmith C.S."/>
            <person name="Nicholson W.L."/>
            <person name="Paddock C.D."/>
        </authorList>
    </citation>
    <scope>NUCLEOTIDE SEQUENCE [LARGE SCALE GENOMIC DNA]</scope>
    <source>
        <strain evidence="15 16">GAT-30V</strain>
    </source>
</reference>
<dbReference type="STRING" id="1105111.MCE_05950"/>
<dbReference type="PANTHER" id="PTHR30612:SF0">
    <property type="entry name" value="CHLOROPLAST PROTEIN-TRANSPORTING ATPASE"/>
    <property type="match status" value="1"/>
</dbReference>
<dbReference type="GO" id="GO:0005524">
    <property type="term" value="F:ATP binding"/>
    <property type="evidence" value="ECO:0007669"/>
    <property type="project" value="UniProtKB-KW"/>
</dbReference>
<evidence type="ECO:0000256" key="3">
    <source>
        <dbReference type="ARBA" id="ARBA00022490"/>
    </source>
</evidence>
<dbReference type="InterPro" id="IPR011115">
    <property type="entry name" value="SecA_DEAD"/>
</dbReference>
<dbReference type="InterPro" id="IPR044722">
    <property type="entry name" value="SecA_SF2_C"/>
</dbReference>
<dbReference type="Gene3D" id="3.40.50.300">
    <property type="entry name" value="P-loop containing nucleotide triphosphate hydrolases"/>
    <property type="match status" value="2"/>
</dbReference>
<dbReference type="Gene3D" id="3.90.1440.10">
    <property type="entry name" value="SecA, preprotein cross-linking domain"/>
    <property type="match status" value="1"/>
</dbReference>
<dbReference type="InterPro" id="IPR014018">
    <property type="entry name" value="SecA_motor_DEAD"/>
</dbReference>
<evidence type="ECO:0000256" key="5">
    <source>
        <dbReference type="ARBA" id="ARBA00022741"/>
    </source>
</evidence>
<feature type="coiled-coil region" evidence="11">
    <location>
        <begin position="650"/>
        <end position="677"/>
    </location>
</feature>
<dbReference type="KEGG" id="ram:MCE_05950"/>
<evidence type="ECO:0000256" key="11">
    <source>
        <dbReference type="SAM" id="Coils"/>
    </source>
</evidence>
<evidence type="ECO:0000256" key="12">
    <source>
        <dbReference type="SAM" id="MobiDB-lite"/>
    </source>
</evidence>
<evidence type="ECO:0000256" key="6">
    <source>
        <dbReference type="ARBA" id="ARBA00022840"/>
    </source>
</evidence>
<evidence type="ECO:0000256" key="8">
    <source>
        <dbReference type="ARBA" id="ARBA00022967"/>
    </source>
</evidence>
<evidence type="ECO:0000259" key="13">
    <source>
        <dbReference type="PROSITE" id="PS51194"/>
    </source>
</evidence>
<name>H8K2J0_RICAG</name>